<dbReference type="Proteomes" id="UP001497453">
    <property type="component" value="Chromosome 10"/>
</dbReference>
<reference evidence="2" key="1">
    <citation type="submission" date="2024-04" db="EMBL/GenBank/DDBJ databases">
        <authorList>
            <person name="Shaw F."/>
            <person name="Minotto A."/>
        </authorList>
    </citation>
    <scope>NUCLEOTIDE SEQUENCE [LARGE SCALE GENOMIC DNA]</scope>
</reference>
<gene>
    <name evidence="1" type="ORF">GFSPODELE1_LOCUS1778</name>
</gene>
<keyword evidence="2" id="KW-1185">Reference proteome</keyword>
<proteinExistence type="predicted"/>
<evidence type="ECO:0000313" key="1">
    <source>
        <dbReference type="EMBL" id="CAL1697665.1"/>
    </source>
</evidence>
<evidence type="ECO:0000313" key="2">
    <source>
        <dbReference type="Proteomes" id="UP001497453"/>
    </source>
</evidence>
<organism evidence="1 2">
    <name type="scientific">Somion occarium</name>
    <dbReference type="NCBI Taxonomy" id="3059160"/>
    <lineage>
        <taxon>Eukaryota</taxon>
        <taxon>Fungi</taxon>
        <taxon>Dikarya</taxon>
        <taxon>Basidiomycota</taxon>
        <taxon>Agaricomycotina</taxon>
        <taxon>Agaricomycetes</taxon>
        <taxon>Polyporales</taxon>
        <taxon>Cerrenaceae</taxon>
        <taxon>Somion</taxon>
    </lineage>
</organism>
<dbReference type="EMBL" id="OZ037953">
    <property type="protein sequence ID" value="CAL1697665.1"/>
    <property type="molecule type" value="Genomic_DNA"/>
</dbReference>
<name>A0ABP1CPQ6_9APHY</name>
<protein>
    <submittedName>
        <fullName evidence="1">Uncharacterized protein</fullName>
    </submittedName>
</protein>
<accession>A0ABP1CPQ6</accession>
<sequence>MYKNAALSLAAKLMKQLTRTQFHLAIFVHSSDAPIILPLQGWQSVTHCQFLVQDQFIWMVSNCITRPCRIRTPVVIKTFQGEQYLSLDYCVQRSPINLTTIFTLFDSTFSSCIHLTHQSTSVLSSLAHMLAQASSMFLLISTVFASSVIAAPTFAHPDFSDGPGAIIDYLRGYGGNGNPGSYQPGSSFFG</sequence>